<reference evidence="2" key="1">
    <citation type="submission" date="2017-10" db="EMBL/GenBank/DDBJ databases">
        <title>Rapid genome shrinkage in a self-fertile nematode reveals novel sperm competition proteins.</title>
        <authorList>
            <person name="Yin D."/>
            <person name="Schwarz E.M."/>
            <person name="Thomas C.G."/>
            <person name="Felde R.L."/>
            <person name="Korf I.F."/>
            <person name="Cutter A.D."/>
            <person name="Schartner C.M."/>
            <person name="Ralston E.J."/>
            <person name="Meyer B.J."/>
            <person name="Haag E.S."/>
        </authorList>
    </citation>
    <scope>NUCLEOTIDE SEQUENCE [LARGE SCALE GENOMIC DNA]</scope>
    <source>
        <strain evidence="2">JU1422</strain>
    </source>
</reference>
<keyword evidence="2" id="KW-1185">Reference proteome</keyword>
<sequence>MDRSWIQRTMMSGVRREAEEDRRVPRCRAFDVEIAVVVNGDLWITFRKPRAPLEVKIDGPRDGVKIEASRVKINKDRRTAATDGCSAWTG</sequence>
<evidence type="ECO:0000313" key="2">
    <source>
        <dbReference type="Proteomes" id="UP000230233"/>
    </source>
</evidence>
<accession>A0A2G5V178</accession>
<name>A0A2G5V178_9PELO</name>
<organism evidence="1 2">
    <name type="scientific">Caenorhabditis nigoni</name>
    <dbReference type="NCBI Taxonomy" id="1611254"/>
    <lineage>
        <taxon>Eukaryota</taxon>
        <taxon>Metazoa</taxon>
        <taxon>Ecdysozoa</taxon>
        <taxon>Nematoda</taxon>
        <taxon>Chromadorea</taxon>
        <taxon>Rhabditida</taxon>
        <taxon>Rhabditina</taxon>
        <taxon>Rhabditomorpha</taxon>
        <taxon>Rhabditoidea</taxon>
        <taxon>Rhabditidae</taxon>
        <taxon>Peloderinae</taxon>
        <taxon>Caenorhabditis</taxon>
    </lineage>
</organism>
<dbReference type="AlphaFoldDB" id="A0A2G5V178"/>
<proteinExistence type="predicted"/>
<dbReference type="Proteomes" id="UP000230233">
    <property type="component" value="Chromosome II"/>
</dbReference>
<protein>
    <submittedName>
        <fullName evidence="1">Uncharacterized protein</fullName>
    </submittedName>
</protein>
<comment type="caution">
    <text evidence="1">The sequence shown here is derived from an EMBL/GenBank/DDBJ whole genome shotgun (WGS) entry which is preliminary data.</text>
</comment>
<gene>
    <name evidence="1" type="primary">Cnig_chr_II.g5525</name>
    <name evidence="1" type="ORF">B9Z55_005525</name>
</gene>
<evidence type="ECO:0000313" key="1">
    <source>
        <dbReference type="EMBL" id="PIC45543.1"/>
    </source>
</evidence>
<dbReference type="EMBL" id="PDUG01000002">
    <property type="protein sequence ID" value="PIC45543.1"/>
    <property type="molecule type" value="Genomic_DNA"/>
</dbReference>